<dbReference type="CDD" id="cd02440">
    <property type="entry name" value="AdoMet_MTases"/>
    <property type="match status" value="1"/>
</dbReference>
<sequence>MIKEYLRHLVTAKTVRSVHSPFVFELYTQTIKSSKKYREFIPIEQLRKSLLKNHQSIAIKDLGAGSRKSSNNTRKVSQIARYAVSNRKTSQLLFKLVRKFQPKTIVELGTSLGINTLYLAQANPKAHITTLEGCPNIAAIARKNFAQSSGHHIHVAEGNIDHTLPVILDTLPLLDFVFFDANHRYTPTLQYFELCLAQAHENSLFVFDDIYWSAEMQQAWQTIRQHPEVTLSIDLFRVGLIFFRKNQPVQHFRLQF</sequence>
<name>A1ZXR1_MICM2</name>
<dbReference type="Proteomes" id="UP000004095">
    <property type="component" value="Unassembled WGS sequence"/>
</dbReference>
<evidence type="ECO:0008006" key="3">
    <source>
        <dbReference type="Google" id="ProtNLM"/>
    </source>
</evidence>
<dbReference type="Gene3D" id="3.40.50.150">
    <property type="entry name" value="Vaccinia Virus protein VP39"/>
    <property type="match status" value="1"/>
</dbReference>
<dbReference type="PANTHER" id="PTHR43167:SF1">
    <property type="entry name" value="PUTATIVE (AFU_ORTHOLOGUE AFUA_6G01830)-RELATED"/>
    <property type="match status" value="1"/>
</dbReference>
<evidence type="ECO:0000313" key="2">
    <source>
        <dbReference type="Proteomes" id="UP000004095"/>
    </source>
</evidence>
<dbReference type="eggNOG" id="COG4122">
    <property type="taxonomic scope" value="Bacteria"/>
</dbReference>
<evidence type="ECO:0000313" key="1">
    <source>
        <dbReference type="EMBL" id="EAY24839.1"/>
    </source>
</evidence>
<reference evidence="1 2" key="1">
    <citation type="submission" date="2007-01" db="EMBL/GenBank/DDBJ databases">
        <authorList>
            <person name="Haygood M."/>
            <person name="Podell S."/>
            <person name="Anderson C."/>
            <person name="Hopkinson B."/>
            <person name="Roe K."/>
            <person name="Barbeau K."/>
            <person name="Gaasterland T."/>
            <person name="Ferriera S."/>
            <person name="Johnson J."/>
            <person name="Kravitz S."/>
            <person name="Beeson K."/>
            <person name="Sutton G."/>
            <person name="Rogers Y.-H."/>
            <person name="Friedman R."/>
            <person name="Frazier M."/>
            <person name="Venter J.C."/>
        </authorList>
    </citation>
    <scope>NUCLEOTIDE SEQUENCE [LARGE SCALE GENOMIC DNA]</scope>
    <source>
        <strain evidence="1 2">ATCC 23134</strain>
    </source>
</reference>
<keyword evidence="2" id="KW-1185">Reference proteome</keyword>
<comment type="caution">
    <text evidence="1">The sequence shown here is derived from an EMBL/GenBank/DDBJ whole genome shotgun (WGS) entry which is preliminary data.</text>
</comment>
<accession>A1ZXR1</accession>
<dbReference type="EMBL" id="AAWS01000060">
    <property type="protein sequence ID" value="EAY24839.1"/>
    <property type="molecule type" value="Genomic_DNA"/>
</dbReference>
<dbReference type="RefSeq" id="WP_002704046.1">
    <property type="nucleotide sequence ID" value="NZ_AAWS01000060.1"/>
</dbReference>
<dbReference type="Pfam" id="PF13578">
    <property type="entry name" value="Methyltransf_24"/>
    <property type="match status" value="1"/>
</dbReference>
<gene>
    <name evidence="1" type="ORF">M23134_06731</name>
</gene>
<dbReference type="OrthoDB" id="5464618at2"/>
<dbReference type="SUPFAM" id="SSF53335">
    <property type="entry name" value="S-adenosyl-L-methionine-dependent methyltransferases"/>
    <property type="match status" value="1"/>
</dbReference>
<protein>
    <recommendedName>
        <fullName evidence="3">O-methyltransferase</fullName>
    </recommendedName>
</protein>
<dbReference type="InterPro" id="IPR029063">
    <property type="entry name" value="SAM-dependent_MTases_sf"/>
</dbReference>
<organism evidence="1 2">
    <name type="scientific">Microscilla marina ATCC 23134</name>
    <dbReference type="NCBI Taxonomy" id="313606"/>
    <lineage>
        <taxon>Bacteria</taxon>
        <taxon>Pseudomonadati</taxon>
        <taxon>Bacteroidota</taxon>
        <taxon>Cytophagia</taxon>
        <taxon>Cytophagales</taxon>
        <taxon>Microscillaceae</taxon>
        <taxon>Microscilla</taxon>
    </lineage>
</organism>
<dbReference type="AlphaFoldDB" id="A1ZXR1"/>
<proteinExistence type="predicted"/>
<dbReference type="PANTHER" id="PTHR43167">
    <property type="entry name" value="PUTATIVE (AFU_ORTHOLOGUE AFUA_6G01830)-RELATED"/>
    <property type="match status" value="1"/>
</dbReference>